<evidence type="ECO:0000313" key="2">
    <source>
        <dbReference type="Proteomes" id="UP000323597"/>
    </source>
</evidence>
<evidence type="ECO:0000313" key="1">
    <source>
        <dbReference type="EMBL" id="TYI56759.1"/>
    </source>
</evidence>
<organism evidence="1 2">
    <name type="scientific">Gossypium mustelinum</name>
    <name type="common">Cotton</name>
    <name type="synonym">Gossypium caicoense</name>
    <dbReference type="NCBI Taxonomy" id="34275"/>
    <lineage>
        <taxon>Eukaryota</taxon>
        <taxon>Viridiplantae</taxon>
        <taxon>Streptophyta</taxon>
        <taxon>Embryophyta</taxon>
        <taxon>Tracheophyta</taxon>
        <taxon>Spermatophyta</taxon>
        <taxon>Magnoliopsida</taxon>
        <taxon>eudicotyledons</taxon>
        <taxon>Gunneridae</taxon>
        <taxon>Pentapetalae</taxon>
        <taxon>rosids</taxon>
        <taxon>malvids</taxon>
        <taxon>Malvales</taxon>
        <taxon>Malvaceae</taxon>
        <taxon>Malvoideae</taxon>
        <taxon>Gossypium</taxon>
    </lineage>
</organism>
<proteinExistence type="predicted"/>
<gene>
    <name evidence="1" type="ORF">E1A91_D11G233900v1</name>
</gene>
<dbReference type="Proteomes" id="UP000323597">
    <property type="component" value="Chromosome D11"/>
</dbReference>
<reference evidence="1 2" key="1">
    <citation type="submission" date="2019-07" db="EMBL/GenBank/DDBJ databases">
        <title>WGS assembly of Gossypium mustelinum.</title>
        <authorList>
            <person name="Chen Z.J."/>
            <person name="Sreedasyam A."/>
            <person name="Ando A."/>
            <person name="Song Q."/>
            <person name="De L."/>
            <person name="Hulse-Kemp A."/>
            <person name="Ding M."/>
            <person name="Ye W."/>
            <person name="Kirkbride R."/>
            <person name="Jenkins J."/>
            <person name="Plott C."/>
            <person name="Lovell J."/>
            <person name="Lin Y.-M."/>
            <person name="Vaughn R."/>
            <person name="Liu B."/>
            <person name="Li W."/>
            <person name="Simpson S."/>
            <person name="Scheffler B."/>
            <person name="Saski C."/>
            <person name="Grover C."/>
            <person name="Hu G."/>
            <person name="Conover J."/>
            <person name="Carlson J."/>
            <person name="Shu S."/>
            <person name="Boston L."/>
            <person name="Williams M."/>
            <person name="Peterson D."/>
            <person name="Mcgee K."/>
            <person name="Jones D."/>
            <person name="Wendel J."/>
            <person name="Stelly D."/>
            <person name="Grimwood J."/>
            <person name="Schmutz J."/>
        </authorList>
    </citation>
    <scope>NUCLEOTIDE SEQUENCE [LARGE SCALE GENOMIC DNA]</scope>
    <source>
        <strain evidence="1">1408120.09</strain>
    </source>
</reference>
<dbReference type="EMBL" id="CM017659">
    <property type="protein sequence ID" value="TYI56759.1"/>
    <property type="molecule type" value="Genomic_DNA"/>
</dbReference>
<name>A0A5D2SUW3_GOSMU</name>
<accession>A0A5D2SUW3</accession>
<sequence length="61" mass="7293">MLMNTTTSTLLKAIWVLRTPFQSFLACVEHFNSEMFRITFFRIVNIKELSHYHFVTKLILI</sequence>
<keyword evidence="2" id="KW-1185">Reference proteome</keyword>
<dbReference type="AlphaFoldDB" id="A0A5D2SUW3"/>
<protein>
    <submittedName>
        <fullName evidence="1">Uncharacterized protein</fullName>
    </submittedName>
</protein>